<dbReference type="Proteomes" id="UP000683360">
    <property type="component" value="Unassembled WGS sequence"/>
</dbReference>
<protein>
    <recommendedName>
        <fullName evidence="4">ATPase AAA-type core domain-containing protein</fullName>
    </recommendedName>
</protein>
<evidence type="ECO:0008006" key="4">
    <source>
        <dbReference type="Google" id="ProtNLM"/>
    </source>
</evidence>
<evidence type="ECO:0000313" key="2">
    <source>
        <dbReference type="EMBL" id="CAG2216774.1"/>
    </source>
</evidence>
<feature type="signal peptide" evidence="1">
    <location>
        <begin position="1"/>
        <end position="22"/>
    </location>
</feature>
<comment type="caution">
    <text evidence="2">The sequence shown here is derived from an EMBL/GenBank/DDBJ whole genome shotgun (WGS) entry which is preliminary data.</text>
</comment>
<name>A0A8S3SIR7_MYTED</name>
<keyword evidence="1" id="KW-0732">Signal</keyword>
<keyword evidence="3" id="KW-1185">Reference proteome</keyword>
<dbReference type="EMBL" id="CAJPWZ010001490">
    <property type="protein sequence ID" value="CAG2216774.1"/>
    <property type="molecule type" value="Genomic_DNA"/>
</dbReference>
<dbReference type="OrthoDB" id="6090904at2759"/>
<dbReference type="AlphaFoldDB" id="A0A8S3SIR7"/>
<evidence type="ECO:0000256" key="1">
    <source>
        <dbReference type="SAM" id="SignalP"/>
    </source>
</evidence>
<organism evidence="2 3">
    <name type="scientific">Mytilus edulis</name>
    <name type="common">Blue mussel</name>
    <dbReference type="NCBI Taxonomy" id="6550"/>
    <lineage>
        <taxon>Eukaryota</taxon>
        <taxon>Metazoa</taxon>
        <taxon>Spiralia</taxon>
        <taxon>Lophotrochozoa</taxon>
        <taxon>Mollusca</taxon>
        <taxon>Bivalvia</taxon>
        <taxon>Autobranchia</taxon>
        <taxon>Pteriomorphia</taxon>
        <taxon>Mytilida</taxon>
        <taxon>Mytiloidea</taxon>
        <taxon>Mytilidae</taxon>
        <taxon>Mytilinae</taxon>
        <taxon>Mytilus</taxon>
    </lineage>
</organism>
<proteinExistence type="predicted"/>
<sequence length="453" mass="52536">MKSKVLSILLAIEIIKIVGVVTYDIKCPHRSHWQLRAIQYKCQNEPFYHCLYDKNTKNLTEKCTKPDDIPSGFRAVLSGNLDVEKCSDTYFAPFMYWSNDSVECPYQKSVCAEEGQVILDNGSEEEDVKCFCDYRQGYEYIFKPKHDCYCSPTDEDCTCFRKKCKDEGSILTSVTIWFIRIKRKRGIDENEILWKNVKKLSKFPDLRQKLNKNCILVLKGRPGTGKNAIANGLKRFNRSNTCKIITNDDLSEIKSSNNKKTKFIIKAEYISSELESLLKPLKPTDIMCDLDDDNFYDANDKKNILTFHRKRNNILSEDEWKQCQTKQTTTEVYMKKSLEADLCREKTLKGFPWMCASLCKDHINLGIRYFRQPPADLVSELDDLKIKGEHDNSSAIKYCLLVSVLLSNDDELTVDNILKKSFGKAMTDIYPKKVRLLPWNVLKLFYLTQCKII</sequence>
<accession>A0A8S3SIR7</accession>
<gene>
    <name evidence="2" type="ORF">MEDL_30476</name>
</gene>
<evidence type="ECO:0000313" key="3">
    <source>
        <dbReference type="Proteomes" id="UP000683360"/>
    </source>
</evidence>
<reference evidence="2" key="1">
    <citation type="submission" date="2021-03" db="EMBL/GenBank/DDBJ databases">
        <authorList>
            <person name="Bekaert M."/>
        </authorList>
    </citation>
    <scope>NUCLEOTIDE SEQUENCE</scope>
</reference>
<feature type="chain" id="PRO_5035850270" description="ATPase AAA-type core domain-containing protein" evidence="1">
    <location>
        <begin position="23"/>
        <end position="453"/>
    </location>
</feature>